<dbReference type="PANTHER" id="PTHR41317">
    <property type="entry name" value="PD-(D_E)XK NUCLEASE FAMILY TRANSPOSASE"/>
    <property type="match status" value="1"/>
</dbReference>
<gene>
    <name evidence="1" type="ORF">CLMAG_47340</name>
</gene>
<dbReference type="Proteomes" id="UP000076603">
    <property type="component" value="Unassembled WGS sequence"/>
</dbReference>
<reference evidence="1 2" key="1">
    <citation type="submission" date="2016-04" db="EMBL/GenBank/DDBJ databases">
        <title>Genome sequence of Clostridium magnum DSM 2767.</title>
        <authorList>
            <person name="Poehlein A."/>
            <person name="Uhlig R."/>
            <person name="Fischer R."/>
            <person name="Bahl H."/>
            <person name="Daniel R."/>
        </authorList>
    </citation>
    <scope>NUCLEOTIDE SEQUENCE [LARGE SCALE GENOMIC DNA]</scope>
    <source>
        <strain evidence="1 2">DSM 2767</strain>
    </source>
</reference>
<dbReference type="InterPro" id="IPR010106">
    <property type="entry name" value="RpnA"/>
</dbReference>
<dbReference type="AlphaFoldDB" id="A0A161X6J4"/>
<comment type="caution">
    <text evidence="1">The sequence shown here is derived from an EMBL/GenBank/DDBJ whole genome shotgun (WGS) entry which is preliminary data.</text>
</comment>
<dbReference type="PATRIC" id="fig|1121326.3.peg.4801"/>
<dbReference type="NCBIfam" id="TIGR01784">
    <property type="entry name" value="T_den_put_tspse"/>
    <property type="match status" value="1"/>
</dbReference>
<protein>
    <submittedName>
        <fullName evidence="1">PD-(D/E)XK nuclease family transposase</fullName>
    </submittedName>
</protein>
<organism evidence="1 2">
    <name type="scientific">Clostridium magnum DSM 2767</name>
    <dbReference type="NCBI Taxonomy" id="1121326"/>
    <lineage>
        <taxon>Bacteria</taxon>
        <taxon>Bacillati</taxon>
        <taxon>Bacillota</taxon>
        <taxon>Clostridia</taxon>
        <taxon>Eubacteriales</taxon>
        <taxon>Clostridiaceae</taxon>
        <taxon>Clostridium</taxon>
    </lineage>
</organism>
<keyword evidence="2" id="KW-1185">Reference proteome</keyword>
<evidence type="ECO:0000313" key="1">
    <source>
        <dbReference type="EMBL" id="KZL89736.1"/>
    </source>
</evidence>
<evidence type="ECO:0000313" key="2">
    <source>
        <dbReference type="Proteomes" id="UP000076603"/>
    </source>
</evidence>
<sequence length="192" mass="23043">MVERTLFYWSRLFNSQLKKGQNYRNLKRTITINILNFDYIDIEKFHSTFGLYEEELKIKLTDLMELDFIELPKFLKQQKDLEDSLQRWLLFLIKPNKEILEEIEMKDPTIKKAKTILEFLERDAETVRLAELREKAIRDEISRIEGAREEGREEGRIEVAKKLLKMRMDILTVINATELKKEEIEKIKSSMN</sequence>
<name>A0A161X6J4_9CLOT</name>
<proteinExistence type="predicted"/>
<dbReference type="Pfam" id="PF12784">
    <property type="entry name" value="PDDEXK_2"/>
    <property type="match status" value="1"/>
</dbReference>
<dbReference type="STRING" id="1121326.CLMAG_47340"/>
<dbReference type="OrthoDB" id="2973070at2"/>
<dbReference type="PANTHER" id="PTHR41317:SF1">
    <property type="entry name" value="PD-(D_E)XK NUCLEASE FAMILY TRANSPOSASE"/>
    <property type="match status" value="1"/>
</dbReference>
<accession>A0A161X6J4</accession>
<dbReference type="EMBL" id="LWAE01000007">
    <property type="protein sequence ID" value="KZL89736.1"/>
    <property type="molecule type" value="Genomic_DNA"/>
</dbReference>